<dbReference type="CDD" id="cd07377">
    <property type="entry name" value="WHTH_GntR"/>
    <property type="match status" value="1"/>
</dbReference>
<dbReference type="OrthoDB" id="5450856at2"/>
<evidence type="ECO:0000259" key="4">
    <source>
        <dbReference type="PROSITE" id="PS50949"/>
    </source>
</evidence>
<dbReference type="InterPro" id="IPR036388">
    <property type="entry name" value="WH-like_DNA-bd_sf"/>
</dbReference>
<protein>
    <submittedName>
        <fullName evidence="5">Transcriptional regulator, GntR family</fullName>
    </submittedName>
</protein>
<dbReference type="SMART" id="SM00345">
    <property type="entry name" value="HTH_GNTR"/>
    <property type="match status" value="1"/>
</dbReference>
<keyword evidence="6" id="KW-1185">Reference proteome</keyword>
<evidence type="ECO:0000256" key="1">
    <source>
        <dbReference type="ARBA" id="ARBA00023015"/>
    </source>
</evidence>
<sequence>MVLPKVRGPVRLADRVAELLTDEIRSGRLAVGGKLPTEVELVKQLGVSRTVVREAVSRLRNAGLVEPRQGLGVFVMAPRTEPLDLSMEALETRAKVLQIVEVRRAIEAEAAALAAARVTADDVARIREALVAIDSAVAEGRDGVDEDLAFHRCIAEATHNPVLVATLGYLGEVMRGGIRVTRANEARRDDFIQQVRREHHAIAEAIESGDSSAAAAAARMHMRRAAERLQDAGENFWNEAAGLDGGLSNSL</sequence>
<dbReference type="PRINTS" id="PR00035">
    <property type="entry name" value="HTHGNTR"/>
</dbReference>
<dbReference type="AlphaFoldDB" id="A0A1C6SQI6"/>
<evidence type="ECO:0000256" key="2">
    <source>
        <dbReference type="ARBA" id="ARBA00023125"/>
    </source>
</evidence>
<dbReference type="RefSeq" id="WP_091343815.1">
    <property type="nucleotide sequence ID" value="NZ_FMHV01000002.1"/>
</dbReference>
<dbReference type="Pfam" id="PF07729">
    <property type="entry name" value="FCD"/>
    <property type="match status" value="1"/>
</dbReference>
<dbReference type="InterPro" id="IPR000524">
    <property type="entry name" value="Tscrpt_reg_HTH_GntR"/>
</dbReference>
<evidence type="ECO:0000256" key="3">
    <source>
        <dbReference type="ARBA" id="ARBA00023163"/>
    </source>
</evidence>
<dbReference type="Gene3D" id="1.10.10.10">
    <property type="entry name" value="Winged helix-like DNA-binding domain superfamily/Winged helix DNA-binding domain"/>
    <property type="match status" value="1"/>
</dbReference>
<reference evidence="6" key="1">
    <citation type="submission" date="2016-06" db="EMBL/GenBank/DDBJ databases">
        <authorList>
            <person name="Varghese N."/>
            <person name="Submissions Spin"/>
        </authorList>
    </citation>
    <scope>NUCLEOTIDE SEQUENCE [LARGE SCALE GENOMIC DNA]</scope>
    <source>
        <strain evidence="6">DSM 45431</strain>
    </source>
</reference>
<proteinExistence type="predicted"/>
<evidence type="ECO:0000313" key="6">
    <source>
        <dbReference type="Proteomes" id="UP000199413"/>
    </source>
</evidence>
<evidence type="ECO:0000313" key="5">
    <source>
        <dbReference type="EMBL" id="SCL31790.1"/>
    </source>
</evidence>
<keyword evidence="3" id="KW-0804">Transcription</keyword>
<gene>
    <name evidence="5" type="ORF">GA0070624_4333</name>
</gene>
<name>A0A1C6SQI6_9ACTN</name>
<keyword evidence="2" id="KW-0238">DNA-binding</keyword>
<dbReference type="Gene3D" id="1.20.120.530">
    <property type="entry name" value="GntR ligand-binding domain-like"/>
    <property type="match status" value="1"/>
</dbReference>
<dbReference type="PROSITE" id="PS50949">
    <property type="entry name" value="HTH_GNTR"/>
    <property type="match status" value="1"/>
</dbReference>
<accession>A0A1C6SQI6</accession>
<organism evidence="5 6">
    <name type="scientific">Micromonospora rhizosphaerae</name>
    <dbReference type="NCBI Taxonomy" id="568872"/>
    <lineage>
        <taxon>Bacteria</taxon>
        <taxon>Bacillati</taxon>
        <taxon>Actinomycetota</taxon>
        <taxon>Actinomycetes</taxon>
        <taxon>Micromonosporales</taxon>
        <taxon>Micromonosporaceae</taxon>
        <taxon>Micromonospora</taxon>
    </lineage>
</organism>
<dbReference type="InterPro" id="IPR011711">
    <property type="entry name" value="GntR_C"/>
</dbReference>
<dbReference type="Proteomes" id="UP000199413">
    <property type="component" value="Unassembled WGS sequence"/>
</dbReference>
<dbReference type="GO" id="GO:0003700">
    <property type="term" value="F:DNA-binding transcription factor activity"/>
    <property type="evidence" value="ECO:0007669"/>
    <property type="project" value="InterPro"/>
</dbReference>
<keyword evidence="1" id="KW-0805">Transcription regulation</keyword>
<dbReference type="InterPro" id="IPR008920">
    <property type="entry name" value="TF_FadR/GntR_C"/>
</dbReference>
<dbReference type="EMBL" id="FMHV01000002">
    <property type="protein sequence ID" value="SCL31790.1"/>
    <property type="molecule type" value="Genomic_DNA"/>
</dbReference>
<dbReference type="InterPro" id="IPR036390">
    <property type="entry name" value="WH_DNA-bd_sf"/>
</dbReference>
<dbReference type="PANTHER" id="PTHR43537">
    <property type="entry name" value="TRANSCRIPTIONAL REGULATOR, GNTR FAMILY"/>
    <property type="match status" value="1"/>
</dbReference>
<dbReference type="GO" id="GO:0003677">
    <property type="term" value="F:DNA binding"/>
    <property type="evidence" value="ECO:0007669"/>
    <property type="project" value="UniProtKB-KW"/>
</dbReference>
<dbReference type="SUPFAM" id="SSF46785">
    <property type="entry name" value="Winged helix' DNA-binding domain"/>
    <property type="match status" value="1"/>
</dbReference>
<dbReference type="STRING" id="568872.GA0070624_4333"/>
<dbReference type="SMART" id="SM00895">
    <property type="entry name" value="FCD"/>
    <property type="match status" value="1"/>
</dbReference>
<dbReference type="SUPFAM" id="SSF48008">
    <property type="entry name" value="GntR ligand-binding domain-like"/>
    <property type="match status" value="1"/>
</dbReference>
<dbReference type="Pfam" id="PF00392">
    <property type="entry name" value="GntR"/>
    <property type="match status" value="1"/>
</dbReference>
<feature type="domain" description="HTH gntR-type" evidence="4">
    <location>
        <begin position="10"/>
        <end position="78"/>
    </location>
</feature>
<dbReference type="PANTHER" id="PTHR43537:SF5">
    <property type="entry name" value="UXU OPERON TRANSCRIPTIONAL REGULATOR"/>
    <property type="match status" value="1"/>
</dbReference>